<evidence type="ECO:0000256" key="1">
    <source>
        <dbReference type="SAM" id="Phobius"/>
    </source>
</evidence>
<dbReference type="AlphaFoldDB" id="A0A382VQ42"/>
<accession>A0A382VQ42</accession>
<evidence type="ECO:0000259" key="2">
    <source>
        <dbReference type="Pfam" id="PF05226"/>
    </source>
</evidence>
<gene>
    <name evidence="3" type="ORF">METZ01_LOCUS401398</name>
</gene>
<dbReference type="Pfam" id="PF05226">
    <property type="entry name" value="CHASE2"/>
    <property type="match status" value="1"/>
</dbReference>
<keyword evidence="1" id="KW-0472">Membrane</keyword>
<dbReference type="EMBL" id="UINC01153690">
    <property type="protein sequence ID" value="SVD48544.1"/>
    <property type="molecule type" value="Genomic_DNA"/>
</dbReference>
<reference evidence="3" key="1">
    <citation type="submission" date="2018-05" db="EMBL/GenBank/DDBJ databases">
        <authorList>
            <person name="Lanie J.A."/>
            <person name="Ng W.-L."/>
            <person name="Kazmierczak K.M."/>
            <person name="Andrzejewski T.M."/>
            <person name="Davidsen T.M."/>
            <person name="Wayne K.J."/>
            <person name="Tettelin H."/>
            <person name="Glass J.I."/>
            <person name="Rusch D."/>
            <person name="Podicherti R."/>
            <person name="Tsui H.-C.T."/>
            <person name="Winkler M.E."/>
        </authorList>
    </citation>
    <scope>NUCLEOTIDE SEQUENCE</scope>
</reference>
<keyword evidence="1" id="KW-1133">Transmembrane helix</keyword>
<name>A0A382VQ42_9ZZZZ</name>
<feature type="domain" description="CHASE2" evidence="2">
    <location>
        <begin position="35"/>
        <end position="253"/>
    </location>
</feature>
<sequence length="268" mass="30049">MQGEPTPSPTPLFVVFKLSKESQRTFYGLLAVPIFWIVLNHFGFLDYLKIKTLDWRMNWPRGEISHRTATNADDNVTVENNQSVPRVPKVMYVNFDSGTLAMNEVGERPWDRAFFRDVSQILLQRGEARVVAFDFVFSSKSMSSMVPEENVYRSDAAIGELITNFPRQVVLGATFSGVQTSLMKPYGQFAGVKATIPLFKDGYQSLNGDYRYPEAPTYPMQSYVNGNHLGRVGPIDSPPSDVDGMHRMMPLWYPGGGVAQAYNVLGGK</sequence>
<organism evidence="3">
    <name type="scientific">marine metagenome</name>
    <dbReference type="NCBI Taxonomy" id="408172"/>
    <lineage>
        <taxon>unclassified sequences</taxon>
        <taxon>metagenomes</taxon>
        <taxon>ecological metagenomes</taxon>
    </lineage>
</organism>
<keyword evidence="1" id="KW-0812">Transmembrane</keyword>
<feature type="non-terminal residue" evidence="3">
    <location>
        <position position="268"/>
    </location>
</feature>
<evidence type="ECO:0000313" key="3">
    <source>
        <dbReference type="EMBL" id="SVD48544.1"/>
    </source>
</evidence>
<feature type="transmembrane region" description="Helical" evidence="1">
    <location>
        <begin position="26"/>
        <end position="48"/>
    </location>
</feature>
<protein>
    <recommendedName>
        <fullName evidence="2">CHASE2 domain-containing protein</fullName>
    </recommendedName>
</protein>
<proteinExistence type="predicted"/>
<dbReference type="InterPro" id="IPR007890">
    <property type="entry name" value="CHASE2"/>
</dbReference>